<evidence type="ECO:0000313" key="5">
    <source>
        <dbReference type="Proteomes" id="UP000825009"/>
    </source>
</evidence>
<dbReference type="Proteomes" id="UP000825009">
    <property type="component" value="Chromosome"/>
</dbReference>
<dbReference type="InterPro" id="IPR049712">
    <property type="entry name" value="Poly_export"/>
</dbReference>
<dbReference type="PANTHER" id="PTHR33619">
    <property type="entry name" value="POLYSACCHARIDE EXPORT PROTEIN GFCE-RELATED"/>
    <property type="match status" value="1"/>
</dbReference>
<keyword evidence="1 2" id="KW-0732">Signal</keyword>
<feature type="signal peptide" evidence="2">
    <location>
        <begin position="1"/>
        <end position="22"/>
    </location>
</feature>
<reference evidence="4 5" key="1">
    <citation type="submission" date="2021-07" db="EMBL/GenBank/DDBJ databases">
        <title>A novel Jannaschia species isolated from marine dinoflagellate Ceratoperidinium margalefii.</title>
        <authorList>
            <person name="Jiang Y."/>
            <person name="Li Z."/>
        </authorList>
    </citation>
    <scope>NUCLEOTIDE SEQUENCE [LARGE SCALE GENOMIC DNA]</scope>
    <source>
        <strain evidence="4 5">J12C1-MA-4</strain>
    </source>
</reference>
<evidence type="ECO:0000256" key="2">
    <source>
        <dbReference type="SAM" id="SignalP"/>
    </source>
</evidence>
<evidence type="ECO:0000313" key="4">
    <source>
        <dbReference type="EMBL" id="QXT40711.1"/>
    </source>
</evidence>
<organism evidence="4 5">
    <name type="scientific">Gymnodinialimonas ceratoperidinii</name>
    <dbReference type="NCBI Taxonomy" id="2856823"/>
    <lineage>
        <taxon>Bacteria</taxon>
        <taxon>Pseudomonadati</taxon>
        <taxon>Pseudomonadota</taxon>
        <taxon>Alphaproteobacteria</taxon>
        <taxon>Rhodobacterales</taxon>
        <taxon>Paracoccaceae</taxon>
        <taxon>Gymnodinialimonas</taxon>
    </lineage>
</organism>
<dbReference type="PANTHER" id="PTHR33619:SF3">
    <property type="entry name" value="POLYSACCHARIDE EXPORT PROTEIN GFCE-RELATED"/>
    <property type="match status" value="1"/>
</dbReference>
<name>A0A8F6TZS3_9RHOB</name>
<gene>
    <name evidence="4" type="ORF">KYE46_05605</name>
</gene>
<feature type="domain" description="Polysaccharide export protein N-terminal" evidence="3">
    <location>
        <begin position="84"/>
        <end position="166"/>
    </location>
</feature>
<dbReference type="PROSITE" id="PS51257">
    <property type="entry name" value="PROKAR_LIPOPROTEIN"/>
    <property type="match status" value="1"/>
</dbReference>
<dbReference type="AlphaFoldDB" id="A0A8F6TZS3"/>
<proteinExistence type="predicted"/>
<keyword evidence="5" id="KW-1185">Reference proteome</keyword>
<sequence length="384" mass="40369">MTSRVPRFARITALCTCIVALSACDVLTRVLPSAGPTRSQIFAGSVQNEGDAFVVEVNQRVTAATSLVPTLGFPRELLNAGVSNTDLIRPGDLLSLTIFENVTDGLLAGEGANAAQLTTLQVDTSGFIFIPYAGRIRAAGNTPEQLREVITRNLDEQTPDPQVIVTREAGDGATVVVAGDVNGQGIFPIERPTRTLSGVLAAAGGSALDPEVTRVTLVRGGHTGTVWYQDIFRDPNVDVALRADDRIVVEGDTRQFTALGATGAQTIVEFESRVISAIDAIASVGGLNPSLADPTGVFVLRNEPEELANLVLGRDDLIGTQRMIYVLDLTAPTGMFEARDFVIRDGDTVYVTSAPITQFNTAISALTGTLSGVTGLTESVGAAN</sequence>
<dbReference type="InterPro" id="IPR003715">
    <property type="entry name" value="Poly_export_N"/>
</dbReference>
<feature type="chain" id="PRO_5034247564" evidence="2">
    <location>
        <begin position="23"/>
        <end position="384"/>
    </location>
</feature>
<dbReference type="GO" id="GO:0015159">
    <property type="term" value="F:polysaccharide transmembrane transporter activity"/>
    <property type="evidence" value="ECO:0007669"/>
    <property type="project" value="InterPro"/>
</dbReference>
<dbReference type="Pfam" id="PF02563">
    <property type="entry name" value="Poly_export"/>
    <property type="match status" value="1"/>
</dbReference>
<protein>
    <submittedName>
        <fullName evidence="4">Polysaccharide biosynthesis/export family protein</fullName>
    </submittedName>
</protein>
<dbReference type="KEGG" id="gce:KYE46_05605"/>
<dbReference type="RefSeq" id="WP_219004066.1">
    <property type="nucleotide sequence ID" value="NZ_CP079194.1"/>
</dbReference>
<evidence type="ECO:0000256" key="1">
    <source>
        <dbReference type="ARBA" id="ARBA00022729"/>
    </source>
</evidence>
<accession>A0A8F6TZS3</accession>
<dbReference type="EMBL" id="CP079194">
    <property type="protein sequence ID" value="QXT40711.1"/>
    <property type="molecule type" value="Genomic_DNA"/>
</dbReference>
<evidence type="ECO:0000259" key="3">
    <source>
        <dbReference type="Pfam" id="PF02563"/>
    </source>
</evidence>